<reference evidence="1 2" key="1">
    <citation type="submission" date="2016-08" db="EMBL/GenBank/DDBJ databases">
        <authorList>
            <person name="Loux V."/>
            <person name="Rue O."/>
        </authorList>
    </citation>
    <scope>NUCLEOTIDE SEQUENCE [LARGE SCALE GENOMIC DNA]</scope>
    <source>
        <strain evidence="1 2">AFSSA_08CEB44bac</strain>
    </source>
</reference>
<dbReference type="Pfam" id="PF09932">
    <property type="entry name" value="DUF2164"/>
    <property type="match status" value="1"/>
</dbReference>
<name>A0AAX2CIP0_9BACI</name>
<gene>
    <name evidence="1" type="ORF">BCB44BAC_02620</name>
</gene>
<organism evidence="1 2">
    <name type="scientific">Bacillus cytotoxicus</name>
    <dbReference type="NCBI Taxonomy" id="580165"/>
    <lineage>
        <taxon>Bacteria</taxon>
        <taxon>Bacillati</taxon>
        <taxon>Bacillota</taxon>
        <taxon>Bacilli</taxon>
        <taxon>Bacillales</taxon>
        <taxon>Bacillaceae</taxon>
        <taxon>Bacillus</taxon>
        <taxon>Bacillus cereus group</taxon>
    </lineage>
</organism>
<dbReference type="EMBL" id="FMIK01000034">
    <property type="protein sequence ID" value="SCL95721.1"/>
    <property type="molecule type" value="Genomic_DNA"/>
</dbReference>
<sequence length="82" mass="9632">MMNVKISNERKGQLVANIQRFFEEQDLEEIGRFQAERLIEEMVKLIGPYAYNQGIEDARKLIVDKLTNIEEDLYALEKQEGK</sequence>
<accession>A0AAX2CIP0</accession>
<dbReference type="AlphaFoldDB" id="A0AAX2CIP0"/>
<dbReference type="RefSeq" id="WP_012094744.1">
    <property type="nucleotide sequence ID" value="NZ_CP024101.1"/>
</dbReference>
<dbReference type="Proteomes" id="UP000242164">
    <property type="component" value="Unassembled WGS sequence"/>
</dbReference>
<comment type="caution">
    <text evidence="1">The sequence shown here is derived from an EMBL/GenBank/DDBJ whole genome shotgun (WGS) entry which is preliminary data.</text>
</comment>
<evidence type="ECO:0000313" key="1">
    <source>
        <dbReference type="EMBL" id="SCL95721.1"/>
    </source>
</evidence>
<dbReference type="InterPro" id="IPR018680">
    <property type="entry name" value="DUF2164"/>
</dbReference>
<protein>
    <recommendedName>
        <fullName evidence="3">DUF2164 domain-containing protein</fullName>
    </recommendedName>
</protein>
<proteinExistence type="predicted"/>
<evidence type="ECO:0000313" key="2">
    <source>
        <dbReference type="Proteomes" id="UP000242164"/>
    </source>
</evidence>
<dbReference type="GeneID" id="33897573"/>
<evidence type="ECO:0008006" key="3">
    <source>
        <dbReference type="Google" id="ProtNLM"/>
    </source>
</evidence>